<dbReference type="InterPro" id="IPR051448">
    <property type="entry name" value="CdaR-like_regulators"/>
</dbReference>
<dbReference type="PANTHER" id="PTHR33744">
    <property type="entry name" value="CARBOHYDRATE DIACID REGULATOR"/>
    <property type="match status" value="1"/>
</dbReference>
<comment type="caution">
    <text evidence="2">The sequence shown here is derived from an EMBL/GenBank/DDBJ whole genome shotgun (WGS) entry which is preliminary data.</text>
</comment>
<keyword evidence="3" id="KW-1185">Reference proteome</keyword>
<evidence type="ECO:0000313" key="2">
    <source>
        <dbReference type="EMBL" id="GAA0612638.1"/>
    </source>
</evidence>
<protein>
    <recommendedName>
        <fullName evidence="1">PucR C-terminal helix-turn-helix domain-containing protein</fullName>
    </recommendedName>
</protein>
<dbReference type="Gene3D" id="1.10.10.2840">
    <property type="entry name" value="PucR C-terminal helix-turn-helix domain"/>
    <property type="match status" value="2"/>
</dbReference>
<dbReference type="PANTHER" id="PTHR33744:SF1">
    <property type="entry name" value="DNA-BINDING TRANSCRIPTIONAL ACTIVATOR ADER"/>
    <property type="match status" value="1"/>
</dbReference>
<evidence type="ECO:0000259" key="1">
    <source>
        <dbReference type="Pfam" id="PF13556"/>
    </source>
</evidence>
<organism evidence="2 3">
    <name type="scientific">Streptomyces crystallinus</name>
    <dbReference type="NCBI Taxonomy" id="68191"/>
    <lineage>
        <taxon>Bacteria</taxon>
        <taxon>Bacillati</taxon>
        <taxon>Actinomycetota</taxon>
        <taxon>Actinomycetes</taxon>
        <taxon>Kitasatosporales</taxon>
        <taxon>Streptomycetaceae</taxon>
        <taxon>Streptomyces</taxon>
    </lineage>
</organism>
<dbReference type="RefSeq" id="WP_344076460.1">
    <property type="nucleotide sequence ID" value="NZ_BAAACA010000034.1"/>
</dbReference>
<dbReference type="InterPro" id="IPR025736">
    <property type="entry name" value="PucR_C-HTH_dom"/>
</dbReference>
<evidence type="ECO:0000313" key="3">
    <source>
        <dbReference type="Proteomes" id="UP001500668"/>
    </source>
</evidence>
<accession>A0ABN1GJ40</accession>
<dbReference type="Pfam" id="PF13556">
    <property type="entry name" value="HTH_30"/>
    <property type="match status" value="2"/>
</dbReference>
<feature type="domain" description="PucR C-terminal helix-turn-helix" evidence="1">
    <location>
        <begin position="469"/>
        <end position="512"/>
    </location>
</feature>
<gene>
    <name evidence="2" type="ORF">GCM10010394_48100</name>
</gene>
<sequence>MPTIGSLPTDHPEAHLAFLSPQVSTPYRDVPVTGLFVLPFARLHEGRPLEPVPAGSVVVLTGAPGPFRGRDLAALDRLLRHMAGHAAVLVFTTSHGSRLTLPHAVRDLADELAIGLMASTAPAHPWPSIHEKIQRGRVVAAERTAAQMTALVKQLPAQLADHQAMQRIVGWLATSLSAQVMVSEPGGVQAASPTSAAEYLAPLVIRQTLTSGTPTPPARDTHTQLFPLGVVRGREPVLAVARDTPFTSQEMQLLRHAAKLLGLVDQAQREYGRVSDATGAARAAVAELLFKSEVAAARRIMSRLTPGLLSPPNARVFVIEADTAKSDQVRERCDRLGADQALVVPDPSLTGRTLIVHPIQPGVDTEDLPAQLVRLVRELGPSVWLGGSSVYAMGLLADARQEAEGALALARHLPDSVALSAQATELIDLLHQPQAYAWACCLLRPLMRETADWEQLRDTLPIALSYPHTEAARRLGLHRNTVTRYLSKASALLRMDLAALTTRTALALALEIVTRREEAGPDRFYATPPSLLSLLSAPEIAAWASSLLAPALQDRRPLILTADAWVTHDAHTEQTAQVLGVSQGTVRSRLRSLEALIGRELTSPAGTRDLLYALHVVNGTDILAPRAPLSCAA</sequence>
<name>A0ABN1GJ40_9ACTN</name>
<dbReference type="Proteomes" id="UP001500668">
    <property type="component" value="Unassembled WGS sequence"/>
</dbReference>
<reference evidence="2 3" key="1">
    <citation type="journal article" date="2019" name="Int. J. Syst. Evol. Microbiol.">
        <title>The Global Catalogue of Microorganisms (GCM) 10K type strain sequencing project: providing services to taxonomists for standard genome sequencing and annotation.</title>
        <authorList>
            <consortium name="The Broad Institute Genomics Platform"/>
            <consortium name="The Broad Institute Genome Sequencing Center for Infectious Disease"/>
            <person name="Wu L."/>
            <person name="Ma J."/>
        </authorList>
    </citation>
    <scope>NUCLEOTIDE SEQUENCE [LARGE SCALE GENOMIC DNA]</scope>
    <source>
        <strain evidence="2 3">JCM 5067</strain>
    </source>
</reference>
<dbReference type="EMBL" id="BAAACA010000034">
    <property type="protein sequence ID" value="GAA0612638.1"/>
    <property type="molecule type" value="Genomic_DNA"/>
</dbReference>
<dbReference type="InterPro" id="IPR042070">
    <property type="entry name" value="PucR_C-HTH_sf"/>
</dbReference>
<proteinExistence type="predicted"/>
<feature type="domain" description="PucR C-terminal helix-turn-helix" evidence="1">
    <location>
        <begin position="559"/>
        <end position="615"/>
    </location>
</feature>